<sequence length="374" mass="43314">MNVDLLGRLYIKKVFVYYDEPLMFSCYNKFNQLFLANCIDEDDEKKMWILLPVSQYKLNLAEKNEISVRSLFIDPEEPFLWKLEQNIDSLMAKASQIKPEILTDDELPTEDAYFNIEIEDKCMPKNNNTIIEDAIDEERTIFDLSLEVEDNHSHEISPDILGNTLSNLYELIHSVDKENSDDDELYVAGFYAASFGVRLKSKNRADLLGEIKVHKKIETIMDLLECKNDVEKLTKMFNSLNSKVVKKYKNLLNTLSKGKIGIKTYVASPNRRYKEAIISSNEISSSLNTLEMECTTIINNYEITGELVGVNIENNTFFFKDKNDKKFKGKISENINVDIFTIPFYTKIKIEEKISTYKFSNKKTTTFTLLEIES</sequence>
<name>A0ABS4KRR1_9CLOT</name>
<evidence type="ECO:0000313" key="2">
    <source>
        <dbReference type="EMBL" id="MBP2032715.1"/>
    </source>
</evidence>
<protein>
    <recommendedName>
        <fullName evidence="1">DUF6575 domain-containing protein</fullName>
    </recommendedName>
</protein>
<gene>
    <name evidence="2" type="ORF">J2Z42_001389</name>
</gene>
<evidence type="ECO:0000259" key="1">
    <source>
        <dbReference type="Pfam" id="PF20215"/>
    </source>
</evidence>
<dbReference type="Proteomes" id="UP001519307">
    <property type="component" value="Unassembled WGS sequence"/>
</dbReference>
<reference evidence="2 3" key="1">
    <citation type="submission" date="2021-03" db="EMBL/GenBank/DDBJ databases">
        <title>Genomic Encyclopedia of Type Strains, Phase IV (KMG-IV): sequencing the most valuable type-strain genomes for metagenomic binning, comparative biology and taxonomic classification.</title>
        <authorList>
            <person name="Goeker M."/>
        </authorList>
    </citation>
    <scope>NUCLEOTIDE SEQUENCE [LARGE SCALE GENOMIC DNA]</scope>
    <source>
        <strain evidence="2 3">DSM 28783</strain>
    </source>
</reference>
<dbReference type="InterPro" id="IPR046482">
    <property type="entry name" value="DUF6575"/>
</dbReference>
<feature type="domain" description="DUF6575" evidence="1">
    <location>
        <begin position="5"/>
        <end position="92"/>
    </location>
</feature>
<comment type="caution">
    <text evidence="2">The sequence shown here is derived from an EMBL/GenBank/DDBJ whole genome shotgun (WGS) entry which is preliminary data.</text>
</comment>
<proteinExistence type="predicted"/>
<evidence type="ECO:0000313" key="3">
    <source>
        <dbReference type="Proteomes" id="UP001519307"/>
    </source>
</evidence>
<keyword evidence="3" id="KW-1185">Reference proteome</keyword>
<dbReference type="EMBL" id="JAGGLM010000006">
    <property type="protein sequence ID" value="MBP2032715.1"/>
    <property type="molecule type" value="Genomic_DNA"/>
</dbReference>
<dbReference type="Pfam" id="PF20215">
    <property type="entry name" value="DUF6575"/>
    <property type="match status" value="1"/>
</dbReference>
<organism evidence="2 3">
    <name type="scientific">Clostridium algifaecis</name>
    <dbReference type="NCBI Taxonomy" id="1472040"/>
    <lineage>
        <taxon>Bacteria</taxon>
        <taxon>Bacillati</taxon>
        <taxon>Bacillota</taxon>
        <taxon>Clostridia</taxon>
        <taxon>Eubacteriales</taxon>
        <taxon>Clostridiaceae</taxon>
        <taxon>Clostridium</taxon>
    </lineage>
</organism>
<accession>A0ABS4KRR1</accession>